<proteinExistence type="predicted"/>
<dbReference type="AlphaFoldDB" id="A0A841GMG1"/>
<dbReference type="Proteomes" id="UP000582837">
    <property type="component" value="Unassembled WGS sequence"/>
</dbReference>
<accession>A0A841GMG1</accession>
<evidence type="ECO:0000259" key="2">
    <source>
        <dbReference type="PROSITE" id="PS50968"/>
    </source>
</evidence>
<name>A0A841GMG1_9BACT</name>
<comment type="caution">
    <text evidence="3">The sequence shown here is derived from an EMBL/GenBank/DDBJ whole genome shotgun (WGS) entry which is preliminary data.</text>
</comment>
<evidence type="ECO:0000313" key="4">
    <source>
        <dbReference type="Proteomes" id="UP000582837"/>
    </source>
</evidence>
<evidence type="ECO:0000256" key="1">
    <source>
        <dbReference type="ARBA" id="ARBA00023267"/>
    </source>
</evidence>
<organism evidence="3 4">
    <name type="scientific">Longimicrobium terrae</name>
    <dbReference type="NCBI Taxonomy" id="1639882"/>
    <lineage>
        <taxon>Bacteria</taxon>
        <taxon>Pseudomonadati</taxon>
        <taxon>Gemmatimonadota</taxon>
        <taxon>Longimicrobiia</taxon>
        <taxon>Longimicrobiales</taxon>
        <taxon>Longimicrobiaceae</taxon>
        <taxon>Longimicrobium</taxon>
    </lineage>
</organism>
<dbReference type="InterPro" id="IPR000089">
    <property type="entry name" value="Biotin_lipoyl"/>
</dbReference>
<dbReference type="EC" id="6.4.1.1" evidence="3"/>
<dbReference type="CDD" id="cd06850">
    <property type="entry name" value="biotinyl_domain"/>
    <property type="match status" value="1"/>
</dbReference>
<sequence length="165" mass="17335">MRYFVTIAGREVEVDLTGATPVVDGTPMEAQLSTLPGTRTRHLIAGDRSYAFAVSAGDRKGRWHLALGADRLTADAVDERTRAIREMTGGADDVADKTILAPMPGLVLKVEVEVGQTVRAGQGVVVVEAMKMENELKAPADGVVASIAVAPGQTVDKGAVLIVLE</sequence>
<dbReference type="PROSITE" id="PS00188">
    <property type="entry name" value="BIOTIN"/>
    <property type="match status" value="1"/>
</dbReference>
<dbReference type="InterPro" id="IPR050709">
    <property type="entry name" value="Biotin_Carboxyl_Carrier/Decarb"/>
</dbReference>
<dbReference type="Pfam" id="PF00364">
    <property type="entry name" value="Biotin_lipoyl"/>
    <property type="match status" value="1"/>
</dbReference>
<dbReference type="FunFam" id="2.40.50.100:FF:000003">
    <property type="entry name" value="Acetyl-CoA carboxylase biotin carboxyl carrier protein"/>
    <property type="match status" value="1"/>
</dbReference>
<protein>
    <submittedName>
        <fullName evidence="3">Pyruvate carboxylase subunit B</fullName>
        <ecNumber evidence="3">6.4.1.1</ecNumber>
    </submittedName>
</protein>
<keyword evidence="1" id="KW-0092">Biotin</keyword>
<dbReference type="PANTHER" id="PTHR45266">
    <property type="entry name" value="OXALOACETATE DECARBOXYLASE ALPHA CHAIN"/>
    <property type="match status" value="1"/>
</dbReference>
<keyword evidence="3" id="KW-0670">Pyruvate</keyword>
<dbReference type="SUPFAM" id="SSF51230">
    <property type="entry name" value="Single hybrid motif"/>
    <property type="match status" value="1"/>
</dbReference>
<dbReference type="Gene3D" id="2.40.50.100">
    <property type="match status" value="1"/>
</dbReference>
<dbReference type="GO" id="GO:0004736">
    <property type="term" value="F:pyruvate carboxylase activity"/>
    <property type="evidence" value="ECO:0007669"/>
    <property type="project" value="UniProtKB-EC"/>
</dbReference>
<dbReference type="EMBL" id="JACHIA010000003">
    <property type="protein sequence ID" value="MBB6069807.1"/>
    <property type="molecule type" value="Genomic_DNA"/>
</dbReference>
<dbReference type="InterPro" id="IPR011053">
    <property type="entry name" value="Single_hybrid_motif"/>
</dbReference>
<evidence type="ECO:0000313" key="3">
    <source>
        <dbReference type="EMBL" id="MBB6069807.1"/>
    </source>
</evidence>
<dbReference type="PROSITE" id="PS50968">
    <property type="entry name" value="BIOTINYL_LIPOYL"/>
    <property type="match status" value="1"/>
</dbReference>
<feature type="domain" description="Lipoyl-binding" evidence="2">
    <location>
        <begin position="90"/>
        <end position="165"/>
    </location>
</feature>
<dbReference type="RefSeq" id="WP_170036061.1">
    <property type="nucleotide sequence ID" value="NZ_JABDTL010000002.1"/>
</dbReference>
<gene>
    <name evidence="3" type="ORF">HNQ61_001424</name>
</gene>
<dbReference type="InterPro" id="IPR001882">
    <property type="entry name" value="Biotin_BS"/>
</dbReference>
<dbReference type="PANTHER" id="PTHR45266:SF3">
    <property type="entry name" value="OXALOACETATE DECARBOXYLASE ALPHA CHAIN"/>
    <property type="match status" value="1"/>
</dbReference>
<keyword evidence="4" id="KW-1185">Reference proteome</keyword>
<reference evidence="3 4" key="1">
    <citation type="submission" date="2020-08" db="EMBL/GenBank/DDBJ databases">
        <title>Genomic Encyclopedia of Type Strains, Phase IV (KMG-IV): sequencing the most valuable type-strain genomes for metagenomic binning, comparative biology and taxonomic classification.</title>
        <authorList>
            <person name="Goeker M."/>
        </authorList>
    </citation>
    <scope>NUCLEOTIDE SEQUENCE [LARGE SCALE GENOMIC DNA]</scope>
    <source>
        <strain evidence="3 4">DSM 29007</strain>
    </source>
</reference>
<keyword evidence="3" id="KW-0436">Ligase</keyword>